<feature type="region of interest" description="Disordered" evidence="1">
    <location>
        <begin position="78"/>
        <end position="97"/>
    </location>
</feature>
<name>A0AAV9MHM7_9SOLN</name>
<comment type="caution">
    <text evidence="2">The sequence shown here is derived from an EMBL/GenBank/DDBJ whole genome shotgun (WGS) entry which is preliminary data.</text>
</comment>
<feature type="compositionally biased region" description="Basic and acidic residues" evidence="1">
    <location>
        <begin position="82"/>
        <end position="97"/>
    </location>
</feature>
<dbReference type="EMBL" id="JAWPEI010000001">
    <property type="protein sequence ID" value="KAK4737281.1"/>
    <property type="molecule type" value="Genomic_DNA"/>
</dbReference>
<proteinExistence type="predicted"/>
<accession>A0AAV9MHM7</accession>
<evidence type="ECO:0000313" key="3">
    <source>
        <dbReference type="Proteomes" id="UP001311915"/>
    </source>
</evidence>
<evidence type="ECO:0000256" key="1">
    <source>
        <dbReference type="SAM" id="MobiDB-lite"/>
    </source>
</evidence>
<keyword evidence="3" id="KW-1185">Reference proteome</keyword>
<dbReference type="Proteomes" id="UP001311915">
    <property type="component" value="Unassembled WGS sequence"/>
</dbReference>
<organism evidence="2 3">
    <name type="scientific">Solanum pinnatisectum</name>
    <name type="common">tansyleaf nightshade</name>
    <dbReference type="NCBI Taxonomy" id="50273"/>
    <lineage>
        <taxon>Eukaryota</taxon>
        <taxon>Viridiplantae</taxon>
        <taxon>Streptophyta</taxon>
        <taxon>Embryophyta</taxon>
        <taxon>Tracheophyta</taxon>
        <taxon>Spermatophyta</taxon>
        <taxon>Magnoliopsida</taxon>
        <taxon>eudicotyledons</taxon>
        <taxon>Gunneridae</taxon>
        <taxon>Pentapetalae</taxon>
        <taxon>asterids</taxon>
        <taxon>lamiids</taxon>
        <taxon>Solanales</taxon>
        <taxon>Solanaceae</taxon>
        <taxon>Solanoideae</taxon>
        <taxon>Solaneae</taxon>
        <taxon>Solanum</taxon>
    </lineage>
</organism>
<protein>
    <recommendedName>
        <fullName evidence="4">Polyprotein protein</fullName>
    </recommendedName>
</protein>
<evidence type="ECO:0008006" key="4">
    <source>
        <dbReference type="Google" id="ProtNLM"/>
    </source>
</evidence>
<sequence>MIDAYGFALHFLIVRVEICEQGEGASMDVTTLKAHIIGMRRYVDELKSTNLSMLFGTVHLHELWSTYVPASSEIPQATMTRDVSRDEAATKSEAKTNDEALGVREAVTYDDFEDLKGAMVQTTIEESLRDTSMVGSNGAKNVIEPSTDVQTEGVIDMQCSPQA</sequence>
<reference evidence="2 3" key="1">
    <citation type="submission" date="2023-10" db="EMBL/GenBank/DDBJ databases">
        <title>Genome-Wide Identification Analysis in wild type Solanum Pinnatisectum Reveals Some Genes Defensing Phytophthora Infestans.</title>
        <authorList>
            <person name="Sun C."/>
        </authorList>
    </citation>
    <scope>NUCLEOTIDE SEQUENCE [LARGE SCALE GENOMIC DNA]</scope>
    <source>
        <strain evidence="2">LQN</strain>
        <tissue evidence="2">Leaf</tissue>
    </source>
</reference>
<dbReference type="AlphaFoldDB" id="A0AAV9MHM7"/>
<gene>
    <name evidence="2" type="ORF">R3W88_000978</name>
</gene>
<evidence type="ECO:0000313" key="2">
    <source>
        <dbReference type="EMBL" id="KAK4737281.1"/>
    </source>
</evidence>